<accession>A0A1H3W8T3</accession>
<dbReference type="Pfam" id="PF03061">
    <property type="entry name" value="4HBT"/>
    <property type="match status" value="1"/>
</dbReference>
<dbReference type="InterPro" id="IPR029069">
    <property type="entry name" value="HotDog_dom_sf"/>
</dbReference>
<dbReference type="GO" id="GO:0006637">
    <property type="term" value="P:acyl-CoA metabolic process"/>
    <property type="evidence" value="ECO:0007669"/>
    <property type="project" value="TreeGrafter"/>
</dbReference>
<dbReference type="SUPFAM" id="SSF54637">
    <property type="entry name" value="Thioesterase/thiol ester dehydrase-isomerase"/>
    <property type="match status" value="1"/>
</dbReference>
<dbReference type="OrthoDB" id="8894489at2"/>
<dbReference type="InterPro" id="IPR033120">
    <property type="entry name" value="HOTDOG_ACOT"/>
</dbReference>
<name>A0A1H3W8T3_9BACT</name>
<dbReference type="GO" id="GO:0009062">
    <property type="term" value="P:fatty acid catabolic process"/>
    <property type="evidence" value="ECO:0007669"/>
    <property type="project" value="TreeGrafter"/>
</dbReference>
<protein>
    <submittedName>
        <fullName evidence="5">Thioesterase superfamily protein</fullName>
    </submittedName>
</protein>
<dbReference type="EMBL" id="FNQN01000001">
    <property type="protein sequence ID" value="SDZ82698.1"/>
    <property type="molecule type" value="Genomic_DNA"/>
</dbReference>
<keyword evidence="6" id="KW-1185">Reference proteome</keyword>
<comment type="similarity">
    <text evidence="1">Belongs to the acyl coenzyme A hydrolase family.</text>
</comment>
<dbReference type="PROSITE" id="PS51770">
    <property type="entry name" value="HOTDOG_ACOT"/>
    <property type="match status" value="1"/>
</dbReference>
<evidence type="ECO:0000256" key="1">
    <source>
        <dbReference type="ARBA" id="ARBA00010458"/>
    </source>
</evidence>
<dbReference type="STRING" id="37625.SAMN05660420_00502"/>
<dbReference type="GO" id="GO:0052816">
    <property type="term" value="F:long-chain fatty acyl-CoA hydrolase activity"/>
    <property type="evidence" value="ECO:0007669"/>
    <property type="project" value="TreeGrafter"/>
</dbReference>
<dbReference type="Gene3D" id="3.10.129.10">
    <property type="entry name" value="Hotdog Thioesterase"/>
    <property type="match status" value="1"/>
</dbReference>
<evidence type="ECO:0000313" key="6">
    <source>
        <dbReference type="Proteomes" id="UP000199409"/>
    </source>
</evidence>
<feature type="domain" description="HotDog ACOT-type" evidence="4">
    <location>
        <begin position="1"/>
        <end position="110"/>
    </location>
</feature>
<keyword evidence="2 3" id="KW-0378">Hydrolase</keyword>
<dbReference type="InterPro" id="IPR040170">
    <property type="entry name" value="Cytosol_ACT"/>
</dbReference>
<dbReference type="InterPro" id="IPR006683">
    <property type="entry name" value="Thioestr_dom"/>
</dbReference>
<dbReference type="CDD" id="cd03442">
    <property type="entry name" value="BFIT_BACH"/>
    <property type="match status" value="1"/>
</dbReference>
<evidence type="ECO:0000259" key="4">
    <source>
        <dbReference type="PROSITE" id="PS51770"/>
    </source>
</evidence>
<dbReference type="RefSeq" id="WP_092344360.1">
    <property type="nucleotide sequence ID" value="NZ_FNQN01000001.1"/>
</dbReference>
<reference evidence="5 6" key="1">
    <citation type="submission" date="2016-10" db="EMBL/GenBank/DDBJ databases">
        <authorList>
            <person name="de Groot N.N."/>
        </authorList>
    </citation>
    <scope>NUCLEOTIDE SEQUENCE [LARGE SCALE GENOMIC DNA]</scope>
    <source>
        <strain evidence="5 6">DSM 7343</strain>
    </source>
</reference>
<dbReference type="PANTHER" id="PTHR11049:SF31">
    <property type="entry name" value="HOTDOG ACOT-TYPE DOMAIN-CONTAINING PROTEIN"/>
    <property type="match status" value="1"/>
</dbReference>
<evidence type="ECO:0000313" key="5">
    <source>
        <dbReference type="EMBL" id="SDZ82698.1"/>
    </source>
</evidence>
<organism evidence="5 6">
    <name type="scientific">Desulfuromusa kysingii</name>
    <dbReference type="NCBI Taxonomy" id="37625"/>
    <lineage>
        <taxon>Bacteria</taxon>
        <taxon>Pseudomonadati</taxon>
        <taxon>Thermodesulfobacteriota</taxon>
        <taxon>Desulfuromonadia</taxon>
        <taxon>Desulfuromonadales</taxon>
        <taxon>Geopsychrobacteraceae</taxon>
        <taxon>Desulfuromusa</taxon>
    </lineage>
</organism>
<dbReference type="GO" id="GO:0005829">
    <property type="term" value="C:cytosol"/>
    <property type="evidence" value="ECO:0007669"/>
    <property type="project" value="TreeGrafter"/>
</dbReference>
<dbReference type="PANTHER" id="PTHR11049">
    <property type="entry name" value="ACYL COENZYME A THIOESTER HYDROLASE"/>
    <property type="match status" value="1"/>
</dbReference>
<evidence type="ECO:0000256" key="2">
    <source>
        <dbReference type="ARBA" id="ARBA00022801"/>
    </source>
</evidence>
<proteinExistence type="inferred from homology"/>
<sequence>MDNFTIVRPEHLNHHGYLFGGVMLKWVDENAWMAASREFSGCNLVTVGMDACRFKHRVENGSILRFHIEKIKQGRTSATYSVVVFADAPGAPQEKEVFSISVTFVHLDEEGCPSSLKAVAAKNIQSSTL</sequence>
<dbReference type="Proteomes" id="UP000199409">
    <property type="component" value="Unassembled WGS sequence"/>
</dbReference>
<gene>
    <name evidence="5" type="ORF">SAMN05660420_00502</name>
</gene>
<evidence type="ECO:0000256" key="3">
    <source>
        <dbReference type="PROSITE-ProRule" id="PRU01106"/>
    </source>
</evidence>
<dbReference type="AlphaFoldDB" id="A0A1H3W8T3"/>